<keyword evidence="3" id="KW-1185">Reference proteome</keyword>
<dbReference type="RefSeq" id="WP_119602454.1">
    <property type="nucleotide sequence ID" value="NZ_QXQA01000018.1"/>
</dbReference>
<dbReference type="OrthoDB" id="2388713at2"/>
<evidence type="ECO:0000256" key="1">
    <source>
        <dbReference type="SAM" id="Phobius"/>
    </source>
</evidence>
<feature type="transmembrane region" description="Helical" evidence="1">
    <location>
        <begin position="67"/>
        <end position="86"/>
    </location>
</feature>
<evidence type="ECO:0000313" key="3">
    <source>
        <dbReference type="Proteomes" id="UP000266482"/>
    </source>
</evidence>
<name>A0A3A1UWZ4_9BACL</name>
<protein>
    <submittedName>
        <fullName evidence="2">Uncharacterized protein</fullName>
    </submittedName>
</protein>
<feature type="transmembrane region" description="Helical" evidence="1">
    <location>
        <begin position="213"/>
        <end position="235"/>
    </location>
</feature>
<keyword evidence="1" id="KW-0812">Transmembrane</keyword>
<keyword evidence="1" id="KW-0472">Membrane</keyword>
<sequence length="245" mass="27153">MIGAPQTKKHPAVNVALQLWSTHRWTLLWYWLIFVLAMIVICIFMYSAGPEKIESLDESYWLESGGFSPKIFLLVIGILMTPVSLASFVSNGVTRKHFVAGSTMLMAALALLSSLVFAAGSLLESLVVDWIGFTVKMGHPPFFRVLVEQFFLFAGYSGTGWLIGSAFYRYHWRVGVIISVLSFVPITIMEILADSAGIVKLLELSVTPPAWNFGLSAVLLAVITAALVALNYYMLRKVSIKRKLI</sequence>
<evidence type="ECO:0000313" key="2">
    <source>
        <dbReference type="EMBL" id="RIX49411.1"/>
    </source>
</evidence>
<organism evidence="2 3">
    <name type="scientific">Paenibacillus nanensis</name>
    <dbReference type="NCBI Taxonomy" id="393251"/>
    <lineage>
        <taxon>Bacteria</taxon>
        <taxon>Bacillati</taxon>
        <taxon>Bacillota</taxon>
        <taxon>Bacilli</taxon>
        <taxon>Bacillales</taxon>
        <taxon>Paenibacillaceae</taxon>
        <taxon>Paenibacillus</taxon>
    </lineage>
</organism>
<reference evidence="2 3" key="1">
    <citation type="submission" date="2018-09" db="EMBL/GenBank/DDBJ databases">
        <title>Paenibacillus aracenensis nov. sp. isolated from a cave in southern Spain.</title>
        <authorList>
            <person name="Jurado V."/>
            <person name="Gutierrez-Patricio S."/>
            <person name="Gonzalez-Pimentel J.L."/>
            <person name="Miller A.Z."/>
            <person name="Laiz L."/>
            <person name="Saiz-Jimenez C."/>
        </authorList>
    </citation>
    <scope>NUCLEOTIDE SEQUENCE [LARGE SCALE GENOMIC DNA]</scope>
    <source>
        <strain evidence="2 3">DSM 22867</strain>
    </source>
</reference>
<feature type="transmembrane region" description="Helical" evidence="1">
    <location>
        <begin position="27"/>
        <end position="47"/>
    </location>
</feature>
<dbReference type="EMBL" id="QXQA01000018">
    <property type="protein sequence ID" value="RIX49411.1"/>
    <property type="molecule type" value="Genomic_DNA"/>
</dbReference>
<accession>A0A3A1UWZ4</accession>
<feature type="transmembrane region" description="Helical" evidence="1">
    <location>
        <begin position="98"/>
        <end position="122"/>
    </location>
</feature>
<dbReference type="Proteomes" id="UP000266482">
    <property type="component" value="Unassembled WGS sequence"/>
</dbReference>
<keyword evidence="1" id="KW-1133">Transmembrane helix</keyword>
<dbReference type="AlphaFoldDB" id="A0A3A1UWZ4"/>
<feature type="transmembrane region" description="Helical" evidence="1">
    <location>
        <begin position="142"/>
        <end position="163"/>
    </location>
</feature>
<comment type="caution">
    <text evidence="2">The sequence shown here is derived from an EMBL/GenBank/DDBJ whole genome shotgun (WGS) entry which is preliminary data.</text>
</comment>
<feature type="transmembrane region" description="Helical" evidence="1">
    <location>
        <begin position="170"/>
        <end position="193"/>
    </location>
</feature>
<proteinExistence type="predicted"/>
<gene>
    <name evidence="2" type="ORF">D3P08_22970</name>
</gene>